<keyword evidence="1" id="KW-1133">Transmembrane helix</keyword>
<keyword evidence="1" id="KW-0812">Transmembrane</keyword>
<organism evidence="2 3">
    <name type="scientific">Candidatus Desulfolinea nitratireducens</name>
    <dbReference type="NCBI Taxonomy" id="2841698"/>
    <lineage>
        <taxon>Bacteria</taxon>
        <taxon>Bacillati</taxon>
        <taxon>Chloroflexota</taxon>
        <taxon>Anaerolineae</taxon>
        <taxon>Anaerolineales</taxon>
        <taxon>Anaerolineales incertae sedis</taxon>
        <taxon>Candidatus Desulfolinea</taxon>
    </lineage>
</organism>
<gene>
    <name evidence="2" type="ORF">H8E29_02045</name>
</gene>
<evidence type="ECO:0000313" key="2">
    <source>
        <dbReference type="EMBL" id="MBC8334021.1"/>
    </source>
</evidence>
<feature type="transmembrane region" description="Helical" evidence="1">
    <location>
        <begin position="6"/>
        <end position="32"/>
    </location>
</feature>
<dbReference type="EMBL" id="JACNJN010000037">
    <property type="protein sequence ID" value="MBC8334021.1"/>
    <property type="molecule type" value="Genomic_DNA"/>
</dbReference>
<protein>
    <submittedName>
        <fullName evidence="2">Uncharacterized protein</fullName>
    </submittedName>
</protein>
<reference evidence="2 3" key="1">
    <citation type="submission" date="2020-08" db="EMBL/GenBank/DDBJ databases">
        <title>Bridging the membrane lipid divide: bacteria of the FCB group superphylum have the potential to synthesize archaeal ether lipids.</title>
        <authorList>
            <person name="Villanueva L."/>
            <person name="Von Meijenfeldt F.A.B."/>
            <person name="Westbye A.B."/>
            <person name="Yadav S."/>
            <person name="Hopmans E.C."/>
            <person name="Dutilh B.E."/>
            <person name="Sinninghe Damste J.S."/>
        </authorList>
    </citation>
    <scope>NUCLEOTIDE SEQUENCE [LARGE SCALE GENOMIC DNA]</scope>
    <source>
        <strain evidence="2">NIOZ-UU36</strain>
    </source>
</reference>
<keyword evidence="1" id="KW-0472">Membrane</keyword>
<evidence type="ECO:0000256" key="1">
    <source>
        <dbReference type="SAM" id="Phobius"/>
    </source>
</evidence>
<comment type="caution">
    <text evidence="2">The sequence shown here is derived from an EMBL/GenBank/DDBJ whole genome shotgun (WGS) entry which is preliminary data.</text>
</comment>
<dbReference type="AlphaFoldDB" id="A0A8J6NJG9"/>
<evidence type="ECO:0000313" key="3">
    <source>
        <dbReference type="Proteomes" id="UP000614469"/>
    </source>
</evidence>
<dbReference type="Proteomes" id="UP000614469">
    <property type="component" value="Unassembled WGS sequence"/>
</dbReference>
<name>A0A8J6NJG9_9CHLR</name>
<sequence>MEWLEALAIILTTIGIRFLIPIILTIGIVYFLRQLDARWQAEAKELTLLPASAFEGPRCYEVNGCSPEQMEKCPVPTQSQPCWQVFRNAKNGRLQERCLSCKQFTQAPVPAGIYRLST</sequence>
<proteinExistence type="predicted"/>
<accession>A0A8J6NJG9</accession>